<dbReference type="SUPFAM" id="SSF117074">
    <property type="entry name" value="Hypothetical protein PA1324"/>
    <property type="match status" value="11"/>
</dbReference>
<dbReference type="PANTHER" id="PTHR23303">
    <property type="entry name" value="CARBOXYPEPTIDASE REGULATORY REGION-CONTAINING"/>
    <property type="match status" value="1"/>
</dbReference>
<evidence type="ECO:0000256" key="5">
    <source>
        <dbReference type="SAM" id="Phobius"/>
    </source>
</evidence>
<organism evidence="9 10">
    <name type="scientific">Amycolatopsis xylanica</name>
    <dbReference type="NCBI Taxonomy" id="589385"/>
    <lineage>
        <taxon>Bacteria</taxon>
        <taxon>Bacillati</taxon>
        <taxon>Actinomycetota</taxon>
        <taxon>Actinomycetes</taxon>
        <taxon>Pseudonocardiales</taxon>
        <taxon>Pseudonocardiaceae</taxon>
        <taxon>Amycolatopsis</taxon>
    </lineage>
</organism>
<feature type="compositionally biased region" description="Basic and acidic residues" evidence="4">
    <location>
        <begin position="525"/>
        <end position="535"/>
    </location>
</feature>
<dbReference type="Pfam" id="PF17210">
    <property type="entry name" value="SdrD_B"/>
    <property type="match status" value="11"/>
</dbReference>
<feature type="domain" description="SD-repeat containing protein B" evidence="7">
    <location>
        <begin position="807"/>
        <end position="919"/>
    </location>
</feature>
<evidence type="ECO:0000313" key="9">
    <source>
        <dbReference type="EMBL" id="SDX29599.1"/>
    </source>
</evidence>
<reference evidence="9 10" key="1">
    <citation type="submission" date="2016-10" db="EMBL/GenBank/DDBJ databases">
        <authorList>
            <person name="de Groot N.N."/>
        </authorList>
    </citation>
    <scope>NUCLEOTIDE SEQUENCE [LARGE SCALE GENOMIC DNA]</scope>
    <source>
        <strain evidence="9 10">CPCC 202699</strain>
    </source>
</reference>
<dbReference type="InterPro" id="IPR033764">
    <property type="entry name" value="Sdr_B"/>
</dbReference>
<dbReference type="NCBIfam" id="TIGR01451">
    <property type="entry name" value="B_ant_repeat"/>
    <property type="match status" value="1"/>
</dbReference>
<gene>
    <name evidence="9" type="ORF">SAMN05421504_102942</name>
</gene>
<feature type="domain" description="SD-repeat containing protein B" evidence="7">
    <location>
        <begin position="1271"/>
        <end position="1383"/>
    </location>
</feature>
<feature type="compositionally biased region" description="Basic and acidic residues" evidence="4">
    <location>
        <begin position="647"/>
        <end position="656"/>
    </location>
</feature>
<keyword evidence="5" id="KW-0812">Transmembrane</keyword>
<dbReference type="PANTHER" id="PTHR23303:SF15">
    <property type="entry name" value="COLOSSIN-A"/>
    <property type="match status" value="1"/>
</dbReference>
<protein>
    <submittedName>
        <fullName evidence="9">Conserved repeat domain-containing protein</fullName>
    </submittedName>
</protein>
<dbReference type="GO" id="GO:0005975">
    <property type="term" value="P:carbohydrate metabolic process"/>
    <property type="evidence" value="ECO:0007669"/>
    <property type="project" value="UniProtKB-ARBA"/>
</dbReference>
<feature type="domain" description="SD-repeat containing protein B" evidence="7">
    <location>
        <begin position="327"/>
        <end position="443"/>
    </location>
</feature>
<evidence type="ECO:0000256" key="1">
    <source>
        <dbReference type="ARBA" id="ARBA00004613"/>
    </source>
</evidence>
<feature type="region of interest" description="Disordered" evidence="4">
    <location>
        <begin position="525"/>
        <end position="545"/>
    </location>
</feature>
<feature type="domain" description="SD-repeat containing protein B" evidence="7">
    <location>
        <begin position="925"/>
        <end position="1036"/>
    </location>
</feature>
<dbReference type="InterPro" id="IPR057172">
    <property type="entry name" value="DUF7850"/>
</dbReference>
<evidence type="ECO:0000256" key="3">
    <source>
        <dbReference type="ARBA" id="ARBA00022729"/>
    </source>
</evidence>
<keyword evidence="3 6" id="KW-0732">Signal</keyword>
<evidence type="ECO:0000256" key="4">
    <source>
        <dbReference type="SAM" id="MobiDB-lite"/>
    </source>
</evidence>
<feature type="domain" description="SD-repeat containing protein B" evidence="7">
    <location>
        <begin position="1389"/>
        <end position="1499"/>
    </location>
</feature>
<keyword evidence="5" id="KW-1133">Transmembrane helix</keyword>
<name>A0A1H3AL98_9PSEU</name>
<dbReference type="GO" id="GO:0005576">
    <property type="term" value="C:extracellular region"/>
    <property type="evidence" value="ECO:0007669"/>
    <property type="project" value="UniProtKB-SubCell"/>
</dbReference>
<evidence type="ECO:0000256" key="6">
    <source>
        <dbReference type="SAM" id="SignalP"/>
    </source>
</evidence>
<keyword evidence="2" id="KW-0964">Secreted</keyword>
<comment type="subcellular location">
    <subcellularLocation>
        <location evidence="1">Secreted</location>
    </subcellularLocation>
</comment>
<feature type="domain" description="SD-repeat containing protein B" evidence="7">
    <location>
        <begin position="689"/>
        <end position="801"/>
    </location>
</feature>
<feature type="transmembrane region" description="Helical" evidence="5">
    <location>
        <begin position="1648"/>
        <end position="1669"/>
    </location>
</feature>
<proteinExistence type="predicted"/>
<feature type="signal peptide" evidence="6">
    <location>
        <begin position="1"/>
        <end position="20"/>
    </location>
</feature>
<keyword evidence="5" id="KW-0472">Membrane</keyword>
<keyword evidence="10" id="KW-1185">Reference proteome</keyword>
<feature type="domain" description="SD-repeat containing protein B" evidence="7">
    <location>
        <begin position="1509"/>
        <end position="1626"/>
    </location>
</feature>
<dbReference type="Gene3D" id="2.60.40.10">
    <property type="entry name" value="Immunoglobulins"/>
    <property type="match status" value="11"/>
</dbReference>
<feature type="region of interest" description="Disordered" evidence="4">
    <location>
        <begin position="643"/>
        <end position="672"/>
    </location>
</feature>
<dbReference type="InterPro" id="IPR047589">
    <property type="entry name" value="DUF11_rpt"/>
</dbReference>
<dbReference type="STRING" id="589385.SAMN05421504_102942"/>
<evidence type="ECO:0000313" key="10">
    <source>
        <dbReference type="Proteomes" id="UP000199515"/>
    </source>
</evidence>
<evidence type="ECO:0000256" key="2">
    <source>
        <dbReference type="ARBA" id="ARBA00022525"/>
    </source>
</evidence>
<dbReference type="EMBL" id="FNON01000002">
    <property type="protein sequence ID" value="SDX29599.1"/>
    <property type="molecule type" value="Genomic_DNA"/>
</dbReference>
<accession>A0A1H3AL98</accession>
<feature type="domain" description="SD-repeat containing protein B" evidence="7">
    <location>
        <begin position="567"/>
        <end position="683"/>
    </location>
</feature>
<evidence type="ECO:0000259" key="7">
    <source>
        <dbReference type="Pfam" id="PF17210"/>
    </source>
</evidence>
<dbReference type="InterPro" id="IPR051417">
    <property type="entry name" value="SDr/BOS_complex"/>
</dbReference>
<dbReference type="InterPro" id="IPR013783">
    <property type="entry name" value="Ig-like_fold"/>
</dbReference>
<dbReference type="Proteomes" id="UP000199515">
    <property type="component" value="Unassembled WGS sequence"/>
</dbReference>
<feature type="domain" description="DUF7850" evidence="8">
    <location>
        <begin position="36"/>
        <end position="204"/>
    </location>
</feature>
<dbReference type="Pfam" id="PF25235">
    <property type="entry name" value="DUF7850"/>
    <property type="match status" value="1"/>
</dbReference>
<sequence length="1675" mass="173869">MKRALAVLSAGALVLGSAMAGATAATAAPPVISAGCAGGIAPNPSVEQVVGGAKSAPTGYTFTGAAPVPNGTPNNKVPKLYTDGTYPSDGATYALIQTPDKMVSTAYQAQKFVPGGIYTLTDFTGTHAENLSRAGDNQFTGLRFYDAANKVVLENKLKVTHDVNTDKKVARQDFPASTAPAAATSVRFFAETNYNWVKWDCVYLQLAAYSVKKEVQDPATGTWGPKATITAGQTAKYRITVTNEGSVQLKNLTVTDPWCATQPAPIATLDGSKNQVLTCDHPNVTIDDDGHVNTVTVSGVTSANGDKLGDKTATATIIVKTPPAIDKVGDFVWVDTNRNGLQDSGEAGVPGVKVALKDGAGKDVGTAKTTDAQGKYLFDKLPDGDYTVCFDVANLPKAVAEYKPTKKDAGDDTKDSDAGADGCTAKTTLGADKREDLTLDLGLTPPTNRLGDFVWADTNKNGLQDAGEPGVQGIKATLKGAATATTTTGADGKYLFDNLGDGTYQVCFDLAGLPAQYAGYKVTKKDAGDDTKDSDAGPDGCTANTTLGANKREDLTLDAGIQPPGDKLGDFVWVDTNRNGLQDPGEPGVPGVKVTLQDGGGTLVTTTTTGPDGKYLFPELNDGSYKVCFDVAHLPADFAGHQVTTKDSGDDTKDSDADPATGCTPATTVGPGKREDLTLDLGIVPPLNRLGDFVWADTNKNGLQDTGEPGVPGVKVTLKGTDRATTTGPDGKYLFTDLPDGAYTVCFETTNLPAPYAGYKPTKANAGDVASDSDADPATGCAKPATLGAAKREDLTLDAGIVSPPNKLGDFVWIDTNKNGLQDAGEPGVQGVKVTLQGTDLSTTTGPDGKYLFDTLNDGAYTVCFDLKALPQNVAGYQITKKNAGDVAKDSDADPATGCTAATTLGSAKREDLTLDAGLIAPVNRLGDFVWIDANKNGLQDTGEPPVPGVQATLKGTDKSAITDKDGKYLFDNLDDGSYTVCFDVAKLPAAVTGYQVTKPDAGDDAKDSDAGADGCTAPTTLGSAKHEDLTLDLGLVSPPNKLGDYVWVDTNKNGLQDSGEPAVPGVKVTLKGTDLTTTTGPDGKYLFDNLGDGTYQVCFDIKALPQAVAGYQVTKPNAGDPAKDSDADTATGCTPQVTLGAAKREDLTLDAGLIEPVNRLGDFVWIDANKNGLQDSGEPGVEGVKVTLQGTDVTATTDKDGKYLVDNLKDGTYTVCFEVKDYTLTKVGAGDVAKDSDADPATGCAKPTTLGAAKREDLTLDAGLIAPVNKLGDFVWVDANKNGLQDSGEAPVQGVKVTLKDTDKSTVTDAQGKYGFGDLPDGTYTVCFDLKGLPGQYADYQVTKPGAGDVTKDSDADMSTGCAKPVKLGTGNREDLTLDMGIVAPANRLGDYVWIDTNANGIQDPSEKGAPGVKVTLKDTDKSAVTDKDGKYVFGDLPDGGYQVCFEVAGEFKGYTLTKAGAASHNGTDSAADPATKCTPVTKLGPGKREDLTLDAGIVAPKVTPVNKVGDFVWYDTNKNGIQDQGEPGVEDVKVVLKDADGKVVSSTTTNPQGRYLFDNLKDGEYQVCFDLGSLPAEYKGYTPTKADAAGHNGKDSAMNPASKCTPVTKLGVAKREDLTLDAGLIGGHSEPGTTPGKNLAKTGAPIGFMAGIGVLLLAGGLVLTVGIRRRARG</sequence>
<feature type="chain" id="PRO_5039277638" evidence="6">
    <location>
        <begin position="21"/>
        <end position="1675"/>
    </location>
</feature>
<feature type="domain" description="SD-repeat containing protein B" evidence="7">
    <location>
        <begin position="449"/>
        <end position="561"/>
    </location>
</feature>
<feature type="domain" description="SD-repeat containing protein B" evidence="7">
    <location>
        <begin position="1042"/>
        <end position="1154"/>
    </location>
</feature>
<evidence type="ECO:0000259" key="8">
    <source>
        <dbReference type="Pfam" id="PF25235"/>
    </source>
</evidence>
<feature type="domain" description="SD-repeat containing protein B" evidence="7">
    <location>
        <begin position="1160"/>
        <end position="1265"/>
    </location>
</feature>